<dbReference type="Pfam" id="PF00550">
    <property type="entry name" value="PP-binding"/>
    <property type="match status" value="1"/>
</dbReference>
<proteinExistence type="predicted"/>
<dbReference type="AlphaFoldDB" id="A0A2L1GM26"/>
<evidence type="ECO:0000259" key="1">
    <source>
        <dbReference type="PROSITE" id="PS50075"/>
    </source>
</evidence>
<name>A0A2L1GM26_9BACT</name>
<accession>A0A2L1GM26</accession>
<dbReference type="InterPro" id="IPR036736">
    <property type="entry name" value="ACP-like_sf"/>
</dbReference>
<dbReference type="InterPro" id="IPR009081">
    <property type="entry name" value="PP-bd_ACP"/>
</dbReference>
<evidence type="ECO:0000313" key="2">
    <source>
        <dbReference type="EMBL" id="AVD70740.1"/>
    </source>
</evidence>
<dbReference type="OrthoDB" id="5422559at2"/>
<protein>
    <submittedName>
        <fullName evidence="2">Acyl carrier protein</fullName>
    </submittedName>
</protein>
<dbReference type="PROSITE" id="PS50075">
    <property type="entry name" value="CARRIER"/>
    <property type="match status" value="1"/>
</dbReference>
<gene>
    <name evidence="2" type="ORF">CAY53_03960</name>
</gene>
<organism evidence="2 3">
    <name type="scientific">Desulfobulbus oralis</name>
    <dbReference type="NCBI Taxonomy" id="1986146"/>
    <lineage>
        <taxon>Bacteria</taxon>
        <taxon>Pseudomonadati</taxon>
        <taxon>Thermodesulfobacteriota</taxon>
        <taxon>Desulfobulbia</taxon>
        <taxon>Desulfobulbales</taxon>
        <taxon>Desulfobulbaceae</taxon>
        <taxon>Desulfobulbus</taxon>
    </lineage>
</organism>
<sequence>MTREELQAQLTQILEQDFEFSNVAPGDNLRDVHGFDSIDAIELLAKLEKLLGFSISREEREGAMRIRTLADILDYIETLQKKRAEDGGGA</sequence>
<dbReference type="SUPFAM" id="SSF47336">
    <property type="entry name" value="ACP-like"/>
    <property type="match status" value="1"/>
</dbReference>
<dbReference type="KEGG" id="deo:CAY53_03960"/>
<keyword evidence="3" id="KW-1185">Reference proteome</keyword>
<evidence type="ECO:0000313" key="3">
    <source>
        <dbReference type="Proteomes" id="UP000239867"/>
    </source>
</evidence>
<dbReference type="EMBL" id="CP021255">
    <property type="protein sequence ID" value="AVD70740.1"/>
    <property type="molecule type" value="Genomic_DNA"/>
</dbReference>
<dbReference type="RefSeq" id="WP_104936032.1">
    <property type="nucleotide sequence ID" value="NZ_CP021255.1"/>
</dbReference>
<dbReference type="Proteomes" id="UP000239867">
    <property type="component" value="Chromosome"/>
</dbReference>
<dbReference type="Gene3D" id="1.10.1200.10">
    <property type="entry name" value="ACP-like"/>
    <property type="match status" value="1"/>
</dbReference>
<reference evidence="2 3" key="1">
    <citation type="journal article" date="2018" name="MBio">
        <title>Insights into the evolution of host association through the isolation and characterization of a novel human periodontal pathobiont, Desulfobulbus oralis.</title>
        <authorList>
            <person name="Cross K.L."/>
            <person name="Chirania P."/>
            <person name="Xiong W."/>
            <person name="Beall C.J."/>
            <person name="Elkins J.G."/>
            <person name="Giannone R.J."/>
            <person name="Griffen A.L."/>
            <person name="Guss A.M."/>
            <person name="Hettich R.L."/>
            <person name="Joshi S.S."/>
            <person name="Mokrzan E.M."/>
            <person name="Martin R.K."/>
            <person name="Zhulin I.B."/>
            <person name="Leys E.J."/>
            <person name="Podar M."/>
        </authorList>
    </citation>
    <scope>NUCLEOTIDE SEQUENCE [LARGE SCALE GENOMIC DNA]</scope>
    <source>
        <strain evidence="2 3">ORNL</strain>
    </source>
</reference>
<feature type="domain" description="Carrier" evidence="1">
    <location>
        <begin position="1"/>
        <end position="80"/>
    </location>
</feature>